<reference evidence="1 2" key="1">
    <citation type="journal article" date="2018" name="Sci. Rep.">
        <title>Genomic signatures of local adaptation to the degree of environmental predictability in rotifers.</title>
        <authorList>
            <person name="Franch-Gras L."/>
            <person name="Hahn C."/>
            <person name="Garcia-Roger E.M."/>
            <person name="Carmona M.J."/>
            <person name="Serra M."/>
            <person name="Gomez A."/>
        </authorList>
    </citation>
    <scope>NUCLEOTIDE SEQUENCE [LARGE SCALE GENOMIC DNA]</scope>
    <source>
        <strain evidence="1">HYR1</strain>
    </source>
</reference>
<dbReference type="Proteomes" id="UP000276133">
    <property type="component" value="Unassembled WGS sequence"/>
</dbReference>
<protein>
    <submittedName>
        <fullName evidence="1">Uncharacterized protein</fullName>
    </submittedName>
</protein>
<proteinExistence type="predicted"/>
<dbReference type="AlphaFoldDB" id="A0A3M7SX31"/>
<keyword evidence="2" id="KW-1185">Reference proteome</keyword>
<sequence>MVKDQEHSVVVFESDYAYNETNFKKSWKKVNHGPESSEPTQNVSCKTFVGKIRSPFLPLEKEIIIKKLKSIV</sequence>
<evidence type="ECO:0000313" key="1">
    <source>
        <dbReference type="EMBL" id="RNA40306.1"/>
    </source>
</evidence>
<accession>A0A3M7SX31</accession>
<name>A0A3M7SX31_BRAPC</name>
<dbReference type="EMBL" id="REGN01000654">
    <property type="protein sequence ID" value="RNA40306.1"/>
    <property type="molecule type" value="Genomic_DNA"/>
</dbReference>
<comment type="caution">
    <text evidence="1">The sequence shown here is derived from an EMBL/GenBank/DDBJ whole genome shotgun (WGS) entry which is preliminary data.</text>
</comment>
<evidence type="ECO:0000313" key="2">
    <source>
        <dbReference type="Proteomes" id="UP000276133"/>
    </source>
</evidence>
<organism evidence="1 2">
    <name type="scientific">Brachionus plicatilis</name>
    <name type="common">Marine rotifer</name>
    <name type="synonym">Brachionus muelleri</name>
    <dbReference type="NCBI Taxonomy" id="10195"/>
    <lineage>
        <taxon>Eukaryota</taxon>
        <taxon>Metazoa</taxon>
        <taxon>Spiralia</taxon>
        <taxon>Gnathifera</taxon>
        <taxon>Rotifera</taxon>
        <taxon>Eurotatoria</taxon>
        <taxon>Monogononta</taxon>
        <taxon>Pseudotrocha</taxon>
        <taxon>Ploima</taxon>
        <taxon>Brachionidae</taxon>
        <taxon>Brachionus</taxon>
    </lineage>
</organism>
<gene>
    <name evidence="1" type="ORF">BpHYR1_017915</name>
</gene>